<dbReference type="Gene3D" id="2.60.40.230">
    <property type="entry name" value="Neocarzinostatin-like"/>
    <property type="match status" value="6"/>
</dbReference>
<feature type="region of interest" description="Disordered" evidence="1">
    <location>
        <begin position="42"/>
        <end position="105"/>
    </location>
</feature>
<feature type="domain" description="Htaa" evidence="4">
    <location>
        <begin position="1091"/>
        <end position="1241"/>
    </location>
</feature>
<evidence type="ECO:0000259" key="4">
    <source>
        <dbReference type="Pfam" id="PF04213"/>
    </source>
</evidence>
<feature type="transmembrane region" description="Helical" evidence="2">
    <location>
        <begin position="1574"/>
        <end position="1595"/>
    </location>
</feature>
<dbReference type="EMBL" id="PGFB01000003">
    <property type="protein sequence ID" value="PJJ61966.1"/>
    <property type="molecule type" value="Genomic_DNA"/>
</dbReference>
<keyword evidence="6" id="KW-1185">Reference proteome</keyword>
<feature type="compositionally biased region" description="Pro residues" evidence="1">
    <location>
        <begin position="1061"/>
        <end position="1085"/>
    </location>
</feature>
<dbReference type="InterPro" id="IPR007331">
    <property type="entry name" value="Htaa"/>
</dbReference>
<evidence type="ECO:0000313" key="6">
    <source>
        <dbReference type="Proteomes" id="UP000230161"/>
    </source>
</evidence>
<feature type="domain" description="Htaa" evidence="4">
    <location>
        <begin position="1375"/>
        <end position="1534"/>
    </location>
</feature>
<dbReference type="RefSeq" id="WP_100344582.1">
    <property type="nucleotide sequence ID" value="NZ_PGFB01000003.1"/>
</dbReference>
<evidence type="ECO:0000256" key="3">
    <source>
        <dbReference type="SAM" id="SignalP"/>
    </source>
</evidence>
<accession>A0A2M9BVJ0</accession>
<feature type="signal peptide" evidence="3">
    <location>
        <begin position="1"/>
        <end position="31"/>
    </location>
</feature>
<name>A0A2M9BVJ0_9MICO</name>
<dbReference type="Proteomes" id="UP000230161">
    <property type="component" value="Unassembled WGS sequence"/>
</dbReference>
<dbReference type="Pfam" id="PF04213">
    <property type="entry name" value="HtaA"/>
    <property type="match status" value="2"/>
</dbReference>
<dbReference type="OrthoDB" id="7210788at2"/>
<keyword evidence="2" id="KW-0812">Transmembrane</keyword>
<proteinExistence type="predicted"/>
<keyword evidence="3" id="KW-0732">Signal</keyword>
<keyword evidence="2" id="KW-1133">Transmembrane helix</keyword>
<evidence type="ECO:0000256" key="1">
    <source>
        <dbReference type="SAM" id="MobiDB-lite"/>
    </source>
</evidence>
<reference evidence="5 6" key="1">
    <citation type="submission" date="2017-11" db="EMBL/GenBank/DDBJ databases">
        <title>Genomic Encyclopedia of Archaeal and Bacterial Type Strains, Phase II (KMG-II): From Individual Species to Whole Genera.</title>
        <authorList>
            <person name="Goeker M."/>
        </authorList>
    </citation>
    <scope>NUCLEOTIDE SEQUENCE [LARGE SCALE GENOMIC DNA]</scope>
    <source>
        <strain evidence="5 6">DSM 25625</strain>
    </source>
</reference>
<feature type="region of interest" description="Disordered" evidence="1">
    <location>
        <begin position="1054"/>
        <end position="1085"/>
    </location>
</feature>
<gene>
    <name evidence="5" type="ORF">CLV54_1757</name>
</gene>
<comment type="caution">
    <text evidence="5">The sequence shown here is derived from an EMBL/GenBank/DDBJ whole genome shotgun (WGS) entry which is preliminary data.</text>
</comment>
<feature type="chain" id="PRO_5014876845" evidence="3">
    <location>
        <begin position="32"/>
        <end position="1604"/>
    </location>
</feature>
<sequence>MKKTATYRSLVRRAVAAVVASLLVVGGSALAAPAAFADELAPTATSAPAPDSAVPDEPAQDVAEQPAPEETPVAEAPPEETPVAEAPVQATEAPIEAAEPEAPAAVEAAPAPTVQALVADAAPVAELTVSKTSGLDPAGEEITVSGTGYEINTGGIYAQIGWLKEGEWTPVSADDTRAANRTNAYAALVGSGFPGQPEWTVAPDGSGSFTWTVTVTKAALDAKKKDGYVLAAFTLGSHSNWIQPANERFVALSFAEPAPVAELSVSKTSGLDPAGEEITVSGTGYEINTGGIYAQIGWLKAGEWTPVSADDTRAANRTNAYAALVGSGFPGQPEWTVAPDGSGSFTWTVTVTKAALDAKKKDGYTLAAFTLGSHSNWVQPANERFVPLSFADAAPVAELTVSKTSGLDPAGEEITVSGTGYEINTGGIYAQIGWLKADAWTPLSADDTRAENRTNAYAALVGSGFPGQPEWTVAPDGSGSFSWTVTVTKAALDAKKKDGYTLAAFTLGSHSNWIQPANERFVALSFAEPAPVAELTVSKTSGLNPAGEEITVSGTGYEINTGGIYAQIGWLKADAWTPLSADDTRAENRTNAYAALIGSGFPGQPLWVVAPDGSGSFSWTVTVTKAALDAKKKDGFVLAAFTLGSHMNWIQPANERFVPLSFAEPAPTAELSVSKTSGLNPAGEEITVSGTGYEINTGGIYAQIGWLKADAWTPLSADDTRAENRTNAYAALIGSGFPGQPLWVVAPDGSGSFSWTVTVTKAALDAKKKDGYTLAAFTLGSHSNWVQPANERFVPLSFADAAPVAELTVSKTSGLDPAGEEITVSGTGYEINTGGIYAQIGWLKADEWTPLSADDTRAENRTNAYAALIGSGFPGQPEWTVAEDGSGSFSWTVTVTKAALDAKKKDGFVLAAFTLGSHSNWIQPANERFVPLSFAEPAATPRITVSPATGVNPAAATTFTVTGSNFTGPGAANGVYVNVGAKSAWQPGQVPDASGFLATTWVMPNQVVGGSFTTTVTVPAGTFDKNLSYGVSTFAAHGLSITNRSLDTYTPISFRDVTQPTDPPTTPPTTPPTAPPVPPTDPVVNPVPVPSGSLSWGVKDSFRSYIPTIAKGTITVGNGATSSGDSYQFGQIEGGDYNAATGTGTARYTGSVRFYGHAGALDLTFSSPQVRVSSASSADLLFTVNGSQVTLASIDLSSASRSGSDGAVRYSGAPVTLTAAGSTAFAGFYPAGQSLDPISFTIGSPGAAPSGTTGTVTSAAVVTTVTPPATPPASTGIELDAATMQTLVTGGEVTISVDGFQPNEEGIMVVVYSTPTVLARDLVADANGVVTWTGKLPFDLSGQHTLTFQGSISKGVVLDIPVKVLKNASACAVTGGTLTWGFKESFRSYISGSIANGEWTVTDGASYETPDFSWANGTGGIDPATDAGNVAFTGAITFTGHGGVLNTTVANPRIELVDESIGYIVLDVTGTTQEGAPVSATGVRFVELDLASGEPGGEGEGATSLSNVPATLTAEGAAAFGTYPEGEAFDPVSYTIETADCATTVVDDDPEAQDAASSTTTASPELASSTDLSWLIWLIVAFVVVVAAIVALLVVRNRRKGAAE</sequence>
<organism evidence="5 6">
    <name type="scientific">Compostimonas suwonensis</name>
    <dbReference type="NCBI Taxonomy" id="1048394"/>
    <lineage>
        <taxon>Bacteria</taxon>
        <taxon>Bacillati</taxon>
        <taxon>Actinomycetota</taxon>
        <taxon>Actinomycetes</taxon>
        <taxon>Micrococcales</taxon>
        <taxon>Microbacteriaceae</taxon>
        <taxon>Compostimonas</taxon>
    </lineage>
</organism>
<evidence type="ECO:0000256" key="2">
    <source>
        <dbReference type="SAM" id="Phobius"/>
    </source>
</evidence>
<evidence type="ECO:0000313" key="5">
    <source>
        <dbReference type="EMBL" id="PJJ61966.1"/>
    </source>
</evidence>
<protein>
    <submittedName>
        <fullName evidence="5">Htaa protein</fullName>
    </submittedName>
</protein>
<keyword evidence="2" id="KW-0472">Membrane</keyword>